<protein>
    <submittedName>
        <fullName evidence="2">Uncharacterized protein</fullName>
    </submittedName>
</protein>
<sequence length="60" mass="6056">VGEKGRGPDSADRFPTRWEPPLPSCGPSGPPGPSLQPCSRIHQSVLLLGVGGGGGRHATA</sequence>
<proteinExistence type="predicted"/>
<evidence type="ECO:0000313" key="2">
    <source>
        <dbReference type="EMBL" id="KAK2111828.1"/>
    </source>
</evidence>
<feature type="non-terminal residue" evidence="2">
    <location>
        <position position="60"/>
    </location>
</feature>
<accession>A0ABQ9VR08</accession>
<evidence type="ECO:0000313" key="3">
    <source>
        <dbReference type="Proteomes" id="UP001266305"/>
    </source>
</evidence>
<feature type="region of interest" description="Disordered" evidence="1">
    <location>
        <begin position="1"/>
        <end position="35"/>
    </location>
</feature>
<evidence type="ECO:0000256" key="1">
    <source>
        <dbReference type="SAM" id="MobiDB-lite"/>
    </source>
</evidence>
<keyword evidence="3" id="KW-1185">Reference proteome</keyword>
<gene>
    <name evidence="2" type="ORF">P7K49_011574</name>
</gene>
<dbReference type="EMBL" id="JASSZA010000005">
    <property type="protein sequence ID" value="KAK2111828.1"/>
    <property type="molecule type" value="Genomic_DNA"/>
</dbReference>
<dbReference type="Proteomes" id="UP001266305">
    <property type="component" value="Unassembled WGS sequence"/>
</dbReference>
<organism evidence="2 3">
    <name type="scientific">Saguinus oedipus</name>
    <name type="common">Cotton-top tamarin</name>
    <name type="synonym">Oedipomidas oedipus</name>
    <dbReference type="NCBI Taxonomy" id="9490"/>
    <lineage>
        <taxon>Eukaryota</taxon>
        <taxon>Metazoa</taxon>
        <taxon>Chordata</taxon>
        <taxon>Craniata</taxon>
        <taxon>Vertebrata</taxon>
        <taxon>Euteleostomi</taxon>
        <taxon>Mammalia</taxon>
        <taxon>Eutheria</taxon>
        <taxon>Euarchontoglires</taxon>
        <taxon>Primates</taxon>
        <taxon>Haplorrhini</taxon>
        <taxon>Platyrrhini</taxon>
        <taxon>Cebidae</taxon>
        <taxon>Callitrichinae</taxon>
        <taxon>Saguinus</taxon>
    </lineage>
</organism>
<reference evidence="2 3" key="1">
    <citation type="submission" date="2023-05" db="EMBL/GenBank/DDBJ databases">
        <title>B98-5 Cell Line De Novo Hybrid Assembly: An Optical Mapping Approach.</title>
        <authorList>
            <person name="Kananen K."/>
            <person name="Auerbach J.A."/>
            <person name="Kautto E."/>
            <person name="Blachly J.S."/>
        </authorList>
    </citation>
    <scope>NUCLEOTIDE SEQUENCE [LARGE SCALE GENOMIC DNA]</scope>
    <source>
        <strain evidence="2">B95-8</strain>
        <tissue evidence="2">Cell line</tissue>
    </source>
</reference>
<name>A0ABQ9VR08_SAGOE</name>
<comment type="caution">
    <text evidence="2">The sequence shown here is derived from an EMBL/GenBank/DDBJ whole genome shotgun (WGS) entry which is preliminary data.</text>
</comment>
<feature type="non-terminal residue" evidence="2">
    <location>
        <position position="1"/>
    </location>
</feature>
<feature type="compositionally biased region" description="Basic and acidic residues" evidence="1">
    <location>
        <begin position="1"/>
        <end position="16"/>
    </location>
</feature>
<feature type="compositionally biased region" description="Pro residues" evidence="1">
    <location>
        <begin position="18"/>
        <end position="34"/>
    </location>
</feature>